<evidence type="ECO:0000313" key="1">
    <source>
        <dbReference type="EMBL" id="AXC34460.1"/>
    </source>
</evidence>
<dbReference type="GeneID" id="55608538"/>
<sequence>MYQALVTVKSSVTDQKRVLVGQSSKGTNQAQIDALRQRDAEVDVVVSTVYQYVTQLGVFDQKLTAST</sequence>
<dbReference type="EMBL" id="MH375644">
    <property type="protein sequence ID" value="AXC34460.1"/>
    <property type="molecule type" value="Genomic_DNA"/>
</dbReference>
<dbReference type="RefSeq" id="YP_009838306.1">
    <property type="nucleotide sequence ID" value="NC_048709.1"/>
</dbReference>
<proteinExistence type="predicted"/>
<reference evidence="1 2" key="1">
    <citation type="submission" date="2018-05" db="EMBL/GenBank/DDBJ databases">
        <title>The genome of Vibrio coralliilyticus phage YC.</title>
        <authorList>
            <person name="Benler S."/>
        </authorList>
    </citation>
    <scope>NUCLEOTIDE SEQUENCE [LARGE SCALE GENOMIC DNA]</scope>
</reference>
<protein>
    <submittedName>
        <fullName evidence="1">Uncharacterized protein</fullName>
    </submittedName>
</protein>
<dbReference type="Proteomes" id="UP000260311">
    <property type="component" value="Segment"/>
</dbReference>
<name>A0A384ZS48_9CAUD</name>
<evidence type="ECO:0000313" key="2">
    <source>
        <dbReference type="Proteomes" id="UP000260311"/>
    </source>
</evidence>
<keyword evidence="2" id="KW-1185">Reference proteome</keyword>
<dbReference type="KEGG" id="vg:55608538"/>
<accession>A0A384ZS48</accession>
<organism evidence="1 2">
    <name type="scientific">Vibrio phage YC</name>
    <dbReference type="NCBI Taxonomy" id="2267403"/>
    <lineage>
        <taxon>Viruses</taxon>
        <taxon>Duplodnaviria</taxon>
        <taxon>Heunggongvirae</taxon>
        <taxon>Uroviricota</taxon>
        <taxon>Caudoviricetes</taxon>
        <taxon>Pantevenvirales</taxon>
        <taxon>Ackermannviridae</taxon>
        <taxon>Campanilevirus</taxon>
        <taxon>Campanilevirus YC</taxon>
    </lineage>
</organism>